<dbReference type="RefSeq" id="WP_145174561.1">
    <property type="nucleotide sequence ID" value="NZ_CP036525.1"/>
</dbReference>
<dbReference type="OrthoDB" id="286367at2"/>
<proteinExistence type="predicted"/>
<evidence type="ECO:0000256" key="1">
    <source>
        <dbReference type="SAM" id="Phobius"/>
    </source>
</evidence>
<protein>
    <submittedName>
        <fullName evidence="2">Uncharacterized protein</fullName>
    </submittedName>
</protein>
<keyword evidence="1" id="KW-1133">Transmembrane helix</keyword>
<accession>A0A517NJ51</accession>
<organism evidence="2 3">
    <name type="scientific">Rubripirellula lacrimiformis</name>
    <dbReference type="NCBI Taxonomy" id="1930273"/>
    <lineage>
        <taxon>Bacteria</taxon>
        <taxon>Pseudomonadati</taxon>
        <taxon>Planctomycetota</taxon>
        <taxon>Planctomycetia</taxon>
        <taxon>Pirellulales</taxon>
        <taxon>Pirellulaceae</taxon>
        <taxon>Rubripirellula</taxon>
    </lineage>
</organism>
<dbReference type="Proteomes" id="UP000318538">
    <property type="component" value="Chromosome"/>
</dbReference>
<keyword evidence="1" id="KW-0472">Membrane</keyword>
<dbReference type="KEGG" id="rlc:K227x_54880"/>
<dbReference type="AlphaFoldDB" id="A0A517NJ51"/>
<sequence length="69" mass="7414">MQTVLGIAMIVIGLLMSAGGLTKSEFIVYRVLALRSRPLWGDKVHLFYMVSGLMVAAFGVLFALGVVGQ</sequence>
<evidence type="ECO:0000313" key="3">
    <source>
        <dbReference type="Proteomes" id="UP000318538"/>
    </source>
</evidence>
<gene>
    <name evidence="2" type="ORF">K227x_54880</name>
</gene>
<keyword evidence="3" id="KW-1185">Reference proteome</keyword>
<keyword evidence="1" id="KW-0812">Transmembrane</keyword>
<dbReference type="EMBL" id="CP036525">
    <property type="protein sequence ID" value="QDT07063.1"/>
    <property type="molecule type" value="Genomic_DNA"/>
</dbReference>
<reference evidence="2 3" key="1">
    <citation type="submission" date="2019-02" db="EMBL/GenBank/DDBJ databases">
        <title>Deep-cultivation of Planctomycetes and their phenomic and genomic characterization uncovers novel biology.</title>
        <authorList>
            <person name="Wiegand S."/>
            <person name="Jogler M."/>
            <person name="Boedeker C."/>
            <person name="Pinto D."/>
            <person name="Vollmers J."/>
            <person name="Rivas-Marin E."/>
            <person name="Kohn T."/>
            <person name="Peeters S.H."/>
            <person name="Heuer A."/>
            <person name="Rast P."/>
            <person name="Oberbeckmann S."/>
            <person name="Bunk B."/>
            <person name="Jeske O."/>
            <person name="Meyerdierks A."/>
            <person name="Storesund J.E."/>
            <person name="Kallscheuer N."/>
            <person name="Luecker S."/>
            <person name="Lage O.M."/>
            <person name="Pohl T."/>
            <person name="Merkel B.J."/>
            <person name="Hornburger P."/>
            <person name="Mueller R.-W."/>
            <person name="Bruemmer F."/>
            <person name="Labrenz M."/>
            <person name="Spormann A.M."/>
            <person name="Op den Camp H."/>
            <person name="Overmann J."/>
            <person name="Amann R."/>
            <person name="Jetten M.S.M."/>
            <person name="Mascher T."/>
            <person name="Medema M.H."/>
            <person name="Devos D.P."/>
            <person name="Kaster A.-K."/>
            <person name="Ovreas L."/>
            <person name="Rohde M."/>
            <person name="Galperin M.Y."/>
            <person name="Jogler C."/>
        </authorList>
    </citation>
    <scope>NUCLEOTIDE SEQUENCE [LARGE SCALE GENOMIC DNA]</scope>
    <source>
        <strain evidence="2 3">K22_7</strain>
    </source>
</reference>
<feature type="transmembrane region" description="Helical" evidence="1">
    <location>
        <begin position="46"/>
        <end position="67"/>
    </location>
</feature>
<evidence type="ECO:0000313" key="2">
    <source>
        <dbReference type="EMBL" id="QDT07063.1"/>
    </source>
</evidence>
<name>A0A517NJ51_9BACT</name>